<sequence length="157" mass="17883">MAHMIFSFMVDATLSSVFLLIIYEIILAWNLNDDSKCLQDSLTMIHAVLRDADKRQTRREPVRLWLKKLRDAAYDGEAVLNKLRINDIRQMVGMLDQSGTEARVIELRPVTNVRPEAQQIQGSDQQAEALFLLLSSGLQITARAFCHHEDLEIMGSN</sequence>
<evidence type="ECO:0000259" key="5">
    <source>
        <dbReference type="Pfam" id="PF18052"/>
    </source>
</evidence>
<dbReference type="InterPro" id="IPR041118">
    <property type="entry name" value="Rx_N"/>
</dbReference>
<accession>A0A6A6N3V1</accession>
<evidence type="ECO:0000313" key="7">
    <source>
        <dbReference type="Proteomes" id="UP000467840"/>
    </source>
</evidence>
<evidence type="ECO:0000256" key="3">
    <source>
        <dbReference type="ARBA" id="ARBA00022821"/>
    </source>
</evidence>
<evidence type="ECO:0000313" key="6">
    <source>
        <dbReference type="EMBL" id="KAF2319256.1"/>
    </source>
</evidence>
<gene>
    <name evidence="6" type="ORF">GH714_014267</name>
</gene>
<evidence type="ECO:0000256" key="4">
    <source>
        <dbReference type="SAM" id="Phobius"/>
    </source>
</evidence>
<feature type="transmembrane region" description="Helical" evidence="4">
    <location>
        <begin position="12"/>
        <end position="31"/>
    </location>
</feature>
<comment type="caution">
    <text evidence="6">The sequence shown here is derived from an EMBL/GenBank/DDBJ whole genome shotgun (WGS) entry which is preliminary data.</text>
</comment>
<keyword evidence="4" id="KW-1133">Transmembrane helix</keyword>
<keyword evidence="2" id="KW-0547">Nucleotide-binding</keyword>
<evidence type="ECO:0000256" key="1">
    <source>
        <dbReference type="ARBA" id="ARBA00022737"/>
    </source>
</evidence>
<keyword evidence="7" id="KW-1185">Reference proteome</keyword>
<keyword evidence="3" id="KW-0611">Plant defense</keyword>
<keyword evidence="4" id="KW-0472">Membrane</keyword>
<organism evidence="6 7">
    <name type="scientific">Hevea brasiliensis</name>
    <name type="common">Para rubber tree</name>
    <name type="synonym">Siphonia brasiliensis</name>
    <dbReference type="NCBI Taxonomy" id="3981"/>
    <lineage>
        <taxon>Eukaryota</taxon>
        <taxon>Viridiplantae</taxon>
        <taxon>Streptophyta</taxon>
        <taxon>Embryophyta</taxon>
        <taxon>Tracheophyta</taxon>
        <taxon>Spermatophyta</taxon>
        <taxon>Magnoliopsida</taxon>
        <taxon>eudicotyledons</taxon>
        <taxon>Gunneridae</taxon>
        <taxon>Pentapetalae</taxon>
        <taxon>rosids</taxon>
        <taxon>fabids</taxon>
        <taxon>Malpighiales</taxon>
        <taxon>Euphorbiaceae</taxon>
        <taxon>Crotonoideae</taxon>
        <taxon>Micrandreae</taxon>
        <taxon>Hevea</taxon>
    </lineage>
</organism>
<dbReference type="Gene3D" id="1.20.5.4130">
    <property type="match status" value="1"/>
</dbReference>
<reference evidence="6 7" key="1">
    <citation type="journal article" date="2020" name="Mol. Plant">
        <title>The Chromosome-Based Rubber Tree Genome Provides New Insights into Spurge Genome Evolution and Rubber Biosynthesis.</title>
        <authorList>
            <person name="Liu J."/>
            <person name="Shi C."/>
            <person name="Shi C.C."/>
            <person name="Li W."/>
            <person name="Zhang Q.J."/>
            <person name="Zhang Y."/>
            <person name="Li K."/>
            <person name="Lu H.F."/>
            <person name="Shi C."/>
            <person name="Zhu S.T."/>
            <person name="Xiao Z.Y."/>
            <person name="Nan H."/>
            <person name="Yue Y."/>
            <person name="Zhu X.G."/>
            <person name="Wu Y."/>
            <person name="Hong X.N."/>
            <person name="Fan G.Y."/>
            <person name="Tong Y."/>
            <person name="Zhang D."/>
            <person name="Mao C.L."/>
            <person name="Liu Y.L."/>
            <person name="Hao S.J."/>
            <person name="Liu W.Q."/>
            <person name="Lv M.Q."/>
            <person name="Zhang H.B."/>
            <person name="Liu Y."/>
            <person name="Hu-Tang G.R."/>
            <person name="Wang J.P."/>
            <person name="Wang J.H."/>
            <person name="Sun Y.H."/>
            <person name="Ni S.B."/>
            <person name="Chen W.B."/>
            <person name="Zhang X.C."/>
            <person name="Jiao Y.N."/>
            <person name="Eichler E.E."/>
            <person name="Li G.H."/>
            <person name="Liu X."/>
            <person name="Gao L.Z."/>
        </authorList>
    </citation>
    <scope>NUCLEOTIDE SEQUENCE [LARGE SCALE GENOMIC DNA]</scope>
    <source>
        <strain evidence="7">cv. GT1</strain>
        <tissue evidence="6">Leaf</tissue>
    </source>
</reference>
<dbReference type="Proteomes" id="UP000467840">
    <property type="component" value="Chromosome 10"/>
</dbReference>
<protein>
    <recommendedName>
        <fullName evidence="5">Disease resistance N-terminal domain-containing protein</fullName>
    </recommendedName>
</protein>
<dbReference type="AlphaFoldDB" id="A0A6A6N3V1"/>
<dbReference type="Pfam" id="PF18052">
    <property type="entry name" value="Rx_N"/>
    <property type="match status" value="1"/>
</dbReference>
<dbReference type="GO" id="GO:0000166">
    <property type="term" value="F:nucleotide binding"/>
    <property type="evidence" value="ECO:0007669"/>
    <property type="project" value="UniProtKB-KW"/>
</dbReference>
<evidence type="ECO:0000256" key="2">
    <source>
        <dbReference type="ARBA" id="ARBA00022741"/>
    </source>
</evidence>
<dbReference type="GO" id="GO:0006952">
    <property type="term" value="P:defense response"/>
    <property type="evidence" value="ECO:0007669"/>
    <property type="project" value="UniProtKB-KW"/>
</dbReference>
<feature type="domain" description="Disease resistance N-terminal" evidence="5">
    <location>
        <begin position="10"/>
        <end position="91"/>
    </location>
</feature>
<proteinExistence type="predicted"/>
<keyword evidence="1" id="KW-0677">Repeat</keyword>
<dbReference type="EMBL" id="JAAGAX010000003">
    <property type="protein sequence ID" value="KAF2319256.1"/>
    <property type="molecule type" value="Genomic_DNA"/>
</dbReference>
<keyword evidence="4" id="KW-0812">Transmembrane</keyword>
<name>A0A6A6N3V1_HEVBR</name>